<feature type="signal peptide" evidence="1">
    <location>
        <begin position="1"/>
        <end position="23"/>
    </location>
</feature>
<feature type="domain" description="Right handed beta helix" evidence="2">
    <location>
        <begin position="446"/>
        <end position="605"/>
    </location>
</feature>
<evidence type="ECO:0000313" key="5">
    <source>
        <dbReference type="Proteomes" id="UP001593833"/>
    </source>
</evidence>
<accession>A0ABV6YJB9</accession>
<keyword evidence="5" id="KW-1185">Reference proteome</keyword>
<comment type="caution">
    <text evidence="4">The sequence shown here is derived from an EMBL/GenBank/DDBJ whole genome shotgun (WGS) entry which is preliminary data.</text>
</comment>
<dbReference type="EMBL" id="JBHPKH010000016">
    <property type="protein sequence ID" value="MFC1572441.1"/>
    <property type="molecule type" value="Genomic_DNA"/>
</dbReference>
<gene>
    <name evidence="4" type="ORF">ACFL6M_02470</name>
</gene>
<evidence type="ECO:0000259" key="3">
    <source>
        <dbReference type="Pfam" id="PF13860"/>
    </source>
</evidence>
<evidence type="ECO:0000259" key="2">
    <source>
        <dbReference type="Pfam" id="PF13229"/>
    </source>
</evidence>
<evidence type="ECO:0000256" key="1">
    <source>
        <dbReference type="SAM" id="SignalP"/>
    </source>
</evidence>
<sequence>MYARSSLLVVVLVTASLTGSSRASVTDLSGGVFITHYAPSIEQTGNEPDEGWGDFYLASADAISSSGQQNTQIPDAEVWSIWFILAAWDEYKEFCSFEIGLGDYTAEDYGFLSNGSCTPGNGADLELPTSGWPGPNEGTSVNSTGGAWTGNFVPIYFFTGYAYYGGTIPLAPSPEPRNAASFTTCEGVPVDFEAVCLGAMGLLSEPGTACGPIPETAACCIGSVCAVLADSDCSVLGGVWLAEVTTCEPDPCTPVACCIDDTCQLLSPSDCDDLGGDWPLDVHSCDTDPCVEAACCSDSTCLVLYEADCLHLGGNWLDGLSNCVPNPCPLSTCCVDDICEIMPEFSCALLGGVWRAGYDICTPNPCAPDLFVLRPDGSGDYPTIQAAITASAAKDTIELEDGIYSGNGNRDVDCLGRAIVVRSQSRDARLCVIDCEGLARGFIFQTGEGEGTALEGVTIRNGASESGAGICFYDSSPLVSDCILSSNHATLGGGGMYCNFASPTITGCTYSENSALLGGAVFVLDSPSASLQGCTLARNSASNGGGLFCNASALWMENCIVAFGTEGEATYSAVGGTITLSCCDIFGNAGGDWTGEIADQLGIDGNFSLDPYFCEPDSADYHLWNFSPCLQWDCGQIGAWPQGCESFAEVSADHPDLPISLVLFPNSPNPFRGSTLIRYGVPTSTNTAPVRLTIHDCAGRLVRILNESIAAPGVHRISWDGTNQLGSPVPAGVYFYELRHNGQAETSRMLVVR</sequence>
<name>A0ABV6YJB9_UNCEI</name>
<protein>
    <submittedName>
        <fullName evidence="4">Right-handed parallel beta-helix repeat-containing protein</fullName>
    </submittedName>
</protein>
<proteinExistence type="predicted"/>
<dbReference type="InterPro" id="IPR039448">
    <property type="entry name" value="Beta_helix"/>
</dbReference>
<feature type="chain" id="PRO_5045416099" evidence="1">
    <location>
        <begin position="24"/>
        <end position="753"/>
    </location>
</feature>
<dbReference type="Gene3D" id="2.160.20.10">
    <property type="entry name" value="Single-stranded right-handed beta-helix, Pectin lyase-like"/>
    <property type="match status" value="1"/>
</dbReference>
<dbReference type="InterPro" id="IPR012334">
    <property type="entry name" value="Pectin_lyas_fold"/>
</dbReference>
<dbReference type="InterPro" id="IPR011050">
    <property type="entry name" value="Pectin_lyase_fold/virulence"/>
</dbReference>
<feature type="domain" description="FlgD/Vpr Ig-like" evidence="3">
    <location>
        <begin position="688"/>
        <end position="737"/>
    </location>
</feature>
<dbReference type="NCBIfam" id="TIGR04183">
    <property type="entry name" value="Por_Secre_tail"/>
    <property type="match status" value="1"/>
</dbReference>
<dbReference type="Gene3D" id="2.60.40.4070">
    <property type="match status" value="1"/>
</dbReference>
<dbReference type="Pfam" id="PF13860">
    <property type="entry name" value="FlgD_ig"/>
    <property type="match status" value="1"/>
</dbReference>
<dbReference type="InterPro" id="IPR026444">
    <property type="entry name" value="Secre_tail"/>
</dbReference>
<keyword evidence="1" id="KW-0732">Signal</keyword>
<dbReference type="Pfam" id="PF13229">
    <property type="entry name" value="Beta_helix"/>
    <property type="match status" value="1"/>
</dbReference>
<reference evidence="4 5" key="1">
    <citation type="submission" date="2024-09" db="EMBL/GenBank/DDBJ databases">
        <authorList>
            <person name="D'Angelo T."/>
        </authorList>
    </citation>
    <scope>NUCLEOTIDE SEQUENCE [LARGE SCALE GENOMIC DNA]</scope>
    <source>
        <strain evidence="4">SAG AM-320-E07</strain>
    </source>
</reference>
<dbReference type="SUPFAM" id="SSF51126">
    <property type="entry name" value="Pectin lyase-like"/>
    <property type="match status" value="1"/>
</dbReference>
<evidence type="ECO:0000313" key="4">
    <source>
        <dbReference type="EMBL" id="MFC1572441.1"/>
    </source>
</evidence>
<dbReference type="Proteomes" id="UP001593833">
    <property type="component" value="Unassembled WGS sequence"/>
</dbReference>
<organism evidence="4 5">
    <name type="scientific">Eiseniibacteriota bacterium</name>
    <dbReference type="NCBI Taxonomy" id="2212470"/>
    <lineage>
        <taxon>Bacteria</taxon>
        <taxon>Candidatus Eiseniibacteriota</taxon>
    </lineage>
</organism>
<dbReference type="InterPro" id="IPR025965">
    <property type="entry name" value="FlgD/Vpr_Ig-like"/>
</dbReference>